<evidence type="ECO:0000256" key="6">
    <source>
        <dbReference type="ARBA" id="ARBA00022781"/>
    </source>
</evidence>
<dbReference type="PANTHER" id="PTHR21522:SF32">
    <property type="entry name" value="OTOPETRIN-2"/>
    <property type="match status" value="1"/>
</dbReference>
<keyword evidence="9" id="KW-0472">Membrane</keyword>
<evidence type="ECO:0000313" key="13">
    <source>
        <dbReference type="WBParaSite" id="EVEC_0001056601-mRNA-1"/>
    </source>
</evidence>
<keyword evidence="10" id="KW-0407">Ion channel</keyword>
<name>A0A0N4VIB3_ENTVE</name>
<evidence type="ECO:0000256" key="7">
    <source>
        <dbReference type="ARBA" id="ARBA00022989"/>
    </source>
</evidence>
<comment type="subcellular location">
    <subcellularLocation>
        <location evidence="1">Cell membrane</location>
        <topology evidence="1">Multi-pass membrane protein</topology>
    </subcellularLocation>
</comment>
<keyword evidence="6" id="KW-0375">Hydrogen ion transport</keyword>
<dbReference type="GO" id="GO:0005886">
    <property type="term" value="C:plasma membrane"/>
    <property type="evidence" value="ECO:0007669"/>
    <property type="project" value="UniProtKB-SubCell"/>
</dbReference>
<evidence type="ECO:0000256" key="10">
    <source>
        <dbReference type="ARBA" id="ARBA00023303"/>
    </source>
</evidence>
<dbReference type="InterPro" id="IPR004878">
    <property type="entry name" value="Otopetrin"/>
</dbReference>
<dbReference type="GO" id="GO:0015252">
    <property type="term" value="F:proton channel activity"/>
    <property type="evidence" value="ECO:0007669"/>
    <property type="project" value="InterPro"/>
</dbReference>
<dbReference type="WBParaSite" id="EVEC_0001056601-mRNA-1">
    <property type="protein sequence ID" value="EVEC_0001056601-mRNA-1"/>
    <property type="gene ID" value="EVEC_0001056601"/>
</dbReference>
<evidence type="ECO:0000256" key="1">
    <source>
        <dbReference type="ARBA" id="ARBA00004651"/>
    </source>
</evidence>
<keyword evidence="4" id="KW-1003">Cell membrane</keyword>
<keyword evidence="8" id="KW-0406">Ion transport</keyword>
<organism evidence="13">
    <name type="scientific">Enterobius vermicularis</name>
    <name type="common">Human pinworm</name>
    <dbReference type="NCBI Taxonomy" id="51028"/>
    <lineage>
        <taxon>Eukaryota</taxon>
        <taxon>Metazoa</taxon>
        <taxon>Ecdysozoa</taxon>
        <taxon>Nematoda</taxon>
        <taxon>Chromadorea</taxon>
        <taxon>Rhabditida</taxon>
        <taxon>Spirurina</taxon>
        <taxon>Oxyuridomorpha</taxon>
        <taxon>Oxyuroidea</taxon>
        <taxon>Oxyuridae</taxon>
        <taxon>Enterobius</taxon>
    </lineage>
</organism>
<gene>
    <name evidence="11" type="ORF">EVEC_LOCUS9909</name>
</gene>
<evidence type="ECO:0000256" key="2">
    <source>
        <dbReference type="ARBA" id="ARBA00006513"/>
    </source>
</evidence>
<evidence type="ECO:0000256" key="9">
    <source>
        <dbReference type="ARBA" id="ARBA00023136"/>
    </source>
</evidence>
<keyword evidence="12" id="KW-1185">Reference proteome</keyword>
<evidence type="ECO:0000313" key="12">
    <source>
        <dbReference type="Proteomes" id="UP000274131"/>
    </source>
</evidence>
<accession>A0A0N4VIB3</accession>
<dbReference type="Proteomes" id="UP000274131">
    <property type="component" value="Unassembled WGS sequence"/>
</dbReference>
<evidence type="ECO:0000256" key="8">
    <source>
        <dbReference type="ARBA" id="ARBA00023065"/>
    </source>
</evidence>
<reference evidence="11 12" key="2">
    <citation type="submission" date="2018-10" db="EMBL/GenBank/DDBJ databases">
        <authorList>
            <consortium name="Pathogen Informatics"/>
        </authorList>
    </citation>
    <scope>NUCLEOTIDE SEQUENCE [LARGE SCALE GENOMIC DNA]</scope>
</reference>
<evidence type="ECO:0000256" key="3">
    <source>
        <dbReference type="ARBA" id="ARBA00022448"/>
    </source>
</evidence>
<keyword evidence="3" id="KW-0813">Transport</keyword>
<evidence type="ECO:0000256" key="5">
    <source>
        <dbReference type="ARBA" id="ARBA00022692"/>
    </source>
</evidence>
<dbReference type="AlphaFoldDB" id="A0A0N4VIB3"/>
<evidence type="ECO:0000256" key="4">
    <source>
        <dbReference type="ARBA" id="ARBA00022475"/>
    </source>
</evidence>
<sequence length="112" mass="13081">QKKKFNRIQLLVFCLILSFIKNYKRKYNSIKKSNFRIKFISNVALLITNTFEAQSAGVSEDIVRLYGSLAWALLVRGCAPLTIFFRFHSAACFADIWKHTYSSYHSKKKNHK</sequence>
<dbReference type="Pfam" id="PF03189">
    <property type="entry name" value="Otopetrin"/>
    <property type="match status" value="1"/>
</dbReference>
<evidence type="ECO:0000313" key="11">
    <source>
        <dbReference type="EMBL" id="VDD95158.1"/>
    </source>
</evidence>
<protein>
    <submittedName>
        <fullName evidence="13">Secreted protein</fullName>
    </submittedName>
</protein>
<dbReference type="EMBL" id="UXUI01010376">
    <property type="protein sequence ID" value="VDD95158.1"/>
    <property type="molecule type" value="Genomic_DNA"/>
</dbReference>
<dbReference type="OrthoDB" id="6429739at2759"/>
<proteinExistence type="inferred from homology"/>
<comment type="similarity">
    <text evidence="2">Belongs to the otopetrin family.</text>
</comment>
<keyword evidence="5" id="KW-0812">Transmembrane</keyword>
<dbReference type="PANTHER" id="PTHR21522">
    <property type="entry name" value="PROTON CHANNEL OTOP"/>
    <property type="match status" value="1"/>
</dbReference>
<keyword evidence="7" id="KW-1133">Transmembrane helix</keyword>
<reference evidence="13" key="1">
    <citation type="submission" date="2017-02" db="UniProtKB">
        <authorList>
            <consortium name="WormBaseParasite"/>
        </authorList>
    </citation>
    <scope>IDENTIFICATION</scope>
</reference>